<feature type="domain" description="MBG" evidence="4">
    <location>
        <begin position="2766"/>
        <end position="2836"/>
    </location>
</feature>
<evidence type="ECO:0000256" key="2">
    <source>
        <dbReference type="SAM" id="MobiDB-lite"/>
    </source>
</evidence>
<comment type="subcellular location">
    <subcellularLocation>
        <location evidence="1">Cell envelope</location>
    </subcellularLocation>
</comment>
<feature type="region of interest" description="Disordered" evidence="2">
    <location>
        <begin position="88"/>
        <end position="125"/>
    </location>
</feature>
<organism evidence="5 6">
    <name type="scientific">Denitrobacterium detoxificans</name>
    <dbReference type="NCBI Taxonomy" id="79604"/>
    <lineage>
        <taxon>Bacteria</taxon>
        <taxon>Bacillati</taxon>
        <taxon>Actinomycetota</taxon>
        <taxon>Coriobacteriia</taxon>
        <taxon>Eggerthellales</taxon>
        <taxon>Eggerthellaceae</taxon>
        <taxon>Denitrobacterium</taxon>
    </lineage>
</organism>
<dbReference type="Pfam" id="PF18676">
    <property type="entry name" value="MBG_2"/>
    <property type="match status" value="3"/>
</dbReference>
<dbReference type="Proteomes" id="UP000182975">
    <property type="component" value="Unassembled WGS sequence"/>
</dbReference>
<feature type="compositionally biased region" description="Basic and acidic residues" evidence="2">
    <location>
        <begin position="3365"/>
        <end position="3374"/>
    </location>
</feature>
<reference evidence="6" key="1">
    <citation type="submission" date="2016-10" db="EMBL/GenBank/DDBJ databases">
        <authorList>
            <person name="Varghese N."/>
        </authorList>
    </citation>
    <scope>NUCLEOTIDE SEQUENCE [LARGE SCALE GENOMIC DNA]</scope>
    <source>
        <strain evidence="6">DSM 21843</strain>
    </source>
</reference>
<keyword evidence="6" id="KW-1185">Reference proteome</keyword>
<dbReference type="OrthoDB" id="3177874at2"/>
<keyword evidence="3" id="KW-0812">Transmembrane</keyword>
<dbReference type="STRING" id="79604.AAY81_00480"/>
<proteinExistence type="predicted"/>
<keyword evidence="3" id="KW-0472">Membrane</keyword>
<evidence type="ECO:0000259" key="4">
    <source>
        <dbReference type="Pfam" id="PF18676"/>
    </source>
</evidence>
<feature type="domain" description="MBG" evidence="4">
    <location>
        <begin position="3012"/>
        <end position="3086"/>
    </location>
</feature>
<feature type="region of interest" description="Disordered" evidence="2">
    <location>
        <begin position="3361"/>
        <end position="3391"/>
    </location>
</feature>
<dbReference type="Gene3D" id="2.60.40.4270">
    <property type="entry name" value="Listeria-Bacteroides repeat domain"/>
    <property type="match status" value="3"/>
</dbReference>
<evidence type="ECO:0000313" key="6">
    <source>
        <dbReference type="Proteomes" id="UP000182975"/>
    </source>
</evidence>
<accession>A0A1H8PSZ3</accession>
<dbReference type="InterPro" id="IPR042229">
    <property type="entry name" value="Listeria/Bacterioides_rpt_sf"/>
</dbReference>
<name>A0A1H8PSZ3_9ACTN</name>
<dbReference type="GO" id="GO:0030313">
    <property type="term" value="C:cell envelope"/>
    <property type="evidence" value="ECO:0007669"/>
    <property type="project" value="UniProtKB-SubCell"/>
</dbReference>
<evidence type="ECO:0000256" key="3">
    <source>
        <dbReference type="SAM" id="Phobius"/>
    </source>
</evidence>
<dbReference type="InterPro" id="IPR013378">
    <property type="entry name" value="InlB-like_B-rpt"/>
</dbReference>
<feature type="region of interest" description="Disordered" evidence="2">
    <location>
        <begin position="1"/>
        <end position="23"/>
    </location>
</feature>
<dbReference type="Pfam" id="PF09479">
    <property type="entry name" value="Flg_new"/>
    <property type="match status" value="4"/>
</dbReference>
<feature type="domain" description="MBG" evidence="4">
    <location>
        <begin position="2932"/>
        <end position="3005"/>
    </location>
</feature>
<dbReference type="NCBIfam" id="TIGR02543">
    <property type="entry name" value="List_Bact_rpt"/>
    <property type="match status" value="2"/>
</dbReference>
<keyword evidence="3" id="KW-1133">Transmembrane helix</keyword>
<evidence type="ECO:0000256" key="1">
    <source>
        <dbReference type="ARBA" id="ARBA00004196"/>
    </source>
</evidence>
<dbReference type="EMBL" id="FOEC01000001">
    <property type="protein sequence ID" value="SEO44881.1"/>
    <property type="molecule type" value="Genomic_DNA"/>
</dbReference>
<feature type="compositionally biased region" description="Polar residues" evidence="2">
    <location>
        <begin position="7"/>
        <end position="21"/>
    </location>
</feature>
<feature type="transmembrane region" description="Helical" evidence="3">
    <location>
        <begin position="3330"/>
        <end position="3351"/>
    </location>
</feature>
<gene>
    <name evidence="5" type="ORF">SAMN02910314_00292</name>
</gene>
<dbReference type="InterPro" id="IPR041286">
    <property type="entry name" value="MBG_2"/>
</dbReference>
<sequence>MKRDMKQSNTESVGDKPTSSKARMRKRFDKVVAVMCTIAMVFAMVPNVALGNDDALFEAMQQGESESVAAASGDAQTNDATAVVQAASEEADAQQATNTSKEADTAQAESATTNTKAESGATEQKATEYPAVTFDTEHANGVAVNVSAPKGALPEGAKLVVTGVSAASVLGTVNDVVEGNVTTGNIAAVDISFTYEDPATGKTSEIEPKLPVTVKLASDGIREAQADADANVDIVHIPDAGSAEVIPSSTTASDQVQISSQDFSVYAIVTTVTPRLTVTFQNGASENPAMTIKANDTAEEVESIIYDPGVEGLASNEIFRGWTTDPNYTADTELLTIAEVREAAMNAVASLTGDSSVTYYPAIFKQYKIDYVDESGVSQGAETVEVPSNLQSGEGTYTVNMGYTPTDPERNFEGWLVSEGKSNIAGYEEGHVYKNGDTITVTGDVKFSVSEPLGHWLVFDENGKGGTYNAPEFVKAGEVTTKPCDDSVMVRFGYTFGGWFTDQACTAGHEFAFGSELAEGMTIYAKWIPNATANYTVIIWKQNLNADGYDFEEAITLSGRVGSTVNTVSKQGNGDNAYARINGTNKQYTGFHLDSFDQNVTITTEGNAVVNVYYDRTQYTLTFRKPGGWFSHSTTYKTITALYGQYIGDNFPITDNGADAEWRWDPQDSETFDQVLVYIDVMPAENVTFDRSTSNASTKYMEFYVEALPGQAADRTWNGKSFVKYGNTIPAKYGFFTEAEDFVELTGYEKYGSDPAFVNGRADVDGGATIRFYYTRNSYTINYMDGVYVDGNGNALDEMNRGQLGENDGISFGADLSSYNAGGANYFAPECTGYAFEGWYMDPECTQAYNFTTMPEGGVTVYAKWRQVQYRVFLHPNAGTQQSDPSLDWGSTSQSMNFRVGYEGTVSLPNTALRDGYEFVGWYSDAACTKVFNENTKLTDAIATDYNKLTDFTDVMDQWGNGATYNSDITGFNGSDRFWITKRVDVYAKWRAVLVGADGINVLYDANTAEGGKQGSQPTDTSFYTEAAYVTAASAAQPADPTAKRFKCWVVQTWDEASQSYVDTDKMVLPGESFEIHQADARVVERSGSTPEDPKYTYTVQLKAVYEDVEEKTPTHIDWYSNYGTENEGKGILYHSDSDLSINEAVNIQSAPTREGYTFMGWTKTRGGTEADFLAWDGEQYTTTVDGETYVVTQVAADEKQPYEDLYAVWQPSLNVQITGNTSTVTYNGSEQSVTGYTVTYMYAGGEATSTAPEGVTVTLKPGKEAVAKGTDASEQKYMMGLTLDDFEITAPGYNYDPTNAFNTYTDGWLKIDKQTLDVTAITYSGAYDGQAHEGGVSSTLPEGTTLQYTTDNGETWSSEAPSITNVGSITYAVKATNPNYQDGIALGTLTVTKKAVTVTAQNKEFTYNGTAQSWSGYDVTGLVGDDAINATVAGSITFPSQSPVANVVTSYEFTSGNAGNYAVTTANGELTMKAASQAITITAANGSKTYDGTALTASGVTVTEGTLFAGDTLVAEANGSATNVADTAAGNNPVAAGYKVMHGTEDVTASYVITPVAGTLTINPKAVTITAQSKAFAYTGQAQSWPEYDVAGLVGDDAISVTVTGSITFPSESPVANEVASYEFTSGTAGNYSVTTVAGELTMTNASQAITITAASDSKTYDGTALTAAGVTVTEGSLLPGDTLVAIAEGSATNVADTAAGNNPVAAGYVIMHGDEDVTANYAITTQAGTLTIEPKAVTVTAASEEFTYDGVAHSNDGFQVAGLVGSDAISATVAGFITFPSQSPVTNEVTGYEFTAGDPDNYSVTTANGELTMSNASQAITITAASDSKTYDGTALTASDVTVTSGSLFEGDELVAEATGSATNVADTAAGNNPVAEGYKVMHGTEDVTANYNVTTQAGTLTIQPKAVTITAQDKAFTYNGTAQSWGEYDVDGLVGDDAISATVAGSITFPSESPVANEVASYEFTSGTAGNYSVTTANGELTMANASQAITITAASDSKTYDGAALTASDVSITEGSLLPGDELVAEATGSATNVADTVAGNNPISEGYLIMHGDEDVTASYVVTTQAGTLTINPKAVTITAASEEFTYDGTAHSNAGFEVEGLVGDDAISATVTGSITFPSQSPVANKVEGYSFTTGTAGNYSVSTANGELTMANASQEITIAAASDSKTYDGTALTAAGVTVSEGALFEGDELVAEATGSATNVADSTEGNNPVAAGYKVMHGTEDVTASYSITAEAGTLTIEPAAVTITAQSKAFAYTGQAQSWPEYDVAGLVGDDAISATVTGSITFPSESPVANVVTGFEFATGTAGNYNVSTVDGELTMSNASQAITITAASDSKTYDGTALTAAGVTVTEGGLLPGDELVAEATGSATDVADTAAGNNPVAAGYKVMHGTEDVTANYAITPVAGTLTINPKAVTVTAASEEFTYDGTAHSNDGFQVEGLVGSDAISATVTGSITFPSQSPVTNVVTGFEFTAGDPDNYSVTTANGELTMSNASQAITITAASDSKTYDGTALTASGVTVTEGTLFAGDTLVAEANGSATNVADTAAGNNPVAAGYKVMHGTEDVTASYSITAEAGTLTIEPKAVTITAQDKAFTYNGTPQSWGGYDVAGLVGSDAISATVTGSITFPSESPVANVVTGFEFTAGDPDNYSVTTANGELTMSNASQAITITAASDSKTYDGTALTAAGVTVTEGTLFEGDELVATAEGSATNVADTAAGNNPVAAGYAVMHDGMDVTASYAITAQAGTLTIEPKAATITVADASKVYGEADPTFTGVVDGLVNDNDLGEVAYLRTNHAEDVDVYEEVLDATYTANENYSVTVDKGDFEITPAQIPGEKPDPDNPDNRFSVFGPSDAIYNGLPQYSQVIIFDRATQEYLVEGTDYTLSYSDDVTNVGQKTVAVNCQGKYSGTMNLSYQVIPAKITIKADGKTKVYDNDAATDPELTATVSGVPANGVAPVYQLTRESGQDVDDYAISVAASADDNPNYTVATEGATFQITPAAITIKADDKTKVYDNDAATDPELTATVTGVPANGVAPVYQLTREAGQEVNDYAISVLFVADDNPNYQIATEGGTFSITPAVFPDVKPDPDDPNARFTVTGPDDAVYNGLAQAMPVTIVDTTTGATLVEGTDYTLEYSEDVTNVGTKEVRVIGMGDYAGEMHATYAITPAALNVTTGTATKVFDGTALTAPVTYEGLAVADEGKVTIAATGSQTAVGSSQNTYKIDWGEVSSDNYVLTDSLGTLTVTAAVVPGGVTPAGFTPVPAPGAPAAITPAAAGPAATIIPDDATPLAGPEESILDDETPLAADDAFAADSEQPTCWVHWAMAFGILASAVIYAVAIARRRSFTNGLGADADSIRGLEPESKQPMQDGAKNAPAYKEV</sequence>
<evidence type="ECO:0000313" key="5">
    <source>
        <dbReference type="EMBL" id="SEO44881.1"/>
    </source>
</evidence>
<protein>
    <submittedName>
        <fullName evidence="5">Listeria/Bacterioides repeat-containing protein</fullName>
    </submittedName>
</protein>
<feature type="compositionally biased region" description="Polar residues" evidence="2">
    <location>
        <begin position="107"/>
        <end position="124"/>
    </location>
</feature>